<dbReference type="AlphaFoldDB" id="A0A0B8PQD7"/>
<keyword evidence="1" id="KW-0472">Membrane</keyword>
<reference evidence="2 3" key="1">
    <citation type="submission" date="2015-01" db="EMBL/GenBank/DDBJ databases">
        <title>Vibrio sp. C5 JCM 19232 whole genome shotgun sequence.</title>
        <authorList>
            <person name="Sawabe T."/>
            <person name="Meirelles P."/>
            <person name="Feng G."/>
            <person name="Sayaka M."/>
            <person name="Hattori M."/>
            <person name="Ohkuma M."/>
        </authorList>
    </citation>
    <scope>NUCLEOTIDE SEQUENCE [LARGE SCALE GENOMIC DNA]</scope>
    <source>
        <strain evidence="2 3">JCM19232</strain>
    </source>
</reference>
<reference evidence="2 3" key="2">
    <citation type="submission" date="2015-01" db="EMBL/GenBank/DDBJ databases">
        <authorList>
            <consortium name="NBRP consortium"/>
            <person name="Sawabe T."/>
            <person name="Meirelles P."/>
            <person name="Feng G."/>
            <person name="Sayaka M."/>
            <person name="Hattori M."/>
            <person name="Ohkuma M."/>
        </authorList>
    </citation>
    <scope>NUCLEOTIDE SEQUENCE [LARGE SCALE GENOMIC DNA]</scope>
    <source>
        <strain evidence="2 3">JCM19232</strain>
    </source>
</reference>
<sequence>MAVPRPIDATVLVIIFGISLVFSVLFSAVQLVGLKNR</sequence>
<evidence type="ECO:0000256" key="1">
    <source>
        <dbReference type="SAM" id="Phobius"/>
    </source>
</evidence>
<name>A0A0B8PQD7_9VIBR</name>
<keyword evidence="1" id="KW-0812">Transmembrane</keyword>
<dbReference type="Proteomes" id="UP000031670">
    <property type="component" value="Unassembled WGS sequence"/>
</dbReference>
<organism evidence="2 3">
    <name type="scientific">Vibrio ishigakensis</name>
    <dbReference type="NCBI Taxonomy" id="1481914"/>
    <lineage>
        <taxon>Bacteria</taxon>
        <taxon>Pseudomonadati</taxon>
        <taxon>Pseudomonadota</taxon>
        <taxon>Gammaproteobacteria</taxon>
        <taxon>Vibrionales</taxon>
        <taxon>Vibrionaceae</taxon>
        <taxon>Vibrio</taxon>
    </lineage>
</organism>
<accession>A0A0B8PQD7</accession>
<dbReference type="EMBL" id="BBSA01000015">
    <property type="protein sequence ID" value="GAM64889.1"/>
    <property type="molecule type" value="Genomic_DNA"/>
</dbReference>
<evidence type="ECO:0000313" key="2">
    <source>
        <dbReference type="EMBL" id="GAM64889.1"/>
    </source>
</evidence>
<evidence type="ECO:0000313" key="3">
    <source>
        <dbReference type="Proteomes" id="UP000031670"/>
    </source>
</evidence>
<feature type="transmembrane region" description="Helical" evidence="1">
    <location>
        <begin position="12"/>
        <end position="34"/>
    </location>
</feature>
<comment type="caution">
    <text evidence="2">The sequence shown here is derived from an EMBL/GenBank/DDBJ whole genome shotgun (WGS) entry which is preliminary data.</text>
</comment>
<gene>
    <name evidence="2" type="ORF">JCM19232_3182</name>
</gene>
<keyword evidence="1" id="KW-1133">Transmembrane helix</keyword>
<proteinExistence type="predicted"/>
<protein>
    <submittedName>
        <fullName evidence="2">Uncharacterized protein</fullName>
    </submittedName>
</protein>